<dbReference type="Proteomes" id="UP001239111">
    <property type="component" value="Chromosome 4"/>
</dbReference>
<evidence type="ECO:0000313" key="1">
    <source>
        <dbReference type="EMBL" id="KAJ8668371.1"/>
    </source>
</evidence>
<organism evidence="1 2">
    <name type="scientific">Eretmocerus hayati</name>
    <dbReference type="NCBI Taxonomy" id="131215"/>
    <lineage>
        <taxon>Eukaryota</taxon>
        <taxon>Metazoa</taxon>
        <taxon>Ecdysozoa</taxon>
        <taxon>Arthropoda</taxon>
        <taxon>Hexapoda</taxon>
        <taxon>Insecta</taxon>
        <taxon>Pterygota</taxon>
        <taxon>Neoptera</taxon>
        <taxon>Endopterygota</taxon>
        <taxon>Hymenoptera</taxon>
        <taxon>Apocrita</taxon>
        <taxon>Proctotrupomorpha</taxon>
        <taxon>Chalcidoidea</taxon>
        <taxon>Aphelinidae</taxon>
        <taxon>Aphelininae</taxon>
        <taxon>Eretmocerus</taxon>
    </lineage>
</organism>
<name>A0ACC2NBT6_9HYME</name>
<dbReference type="EMBL" id="CM056744">
    <property type="protein sequence ID" value="KAJ8668371.1"/>
    <property type="molecule type" value="Genomic_DNA"/>
</dbReference>
<accession>A0ACC2NBT6</accession>
<proteinExistence type="predicted"/>
<keyword evidence="2" id="KW-1185">Reference proteome</keyword>
<sequence length="255" mass="29353">MTTQNELKSLSKRRQSPIDVRDDEAHPIEMVPLTIVGHWLNDGEAIMSNNGEYAILNLKGDRVPSLLRGGPLSGEYEFLNAHFHWGVDDSCGSEHLLNGAPFSMEAHIVHWNRKYHSFQECLKQEDGICVLAFFFLAQDDDDCSKCAMLDKITEHLKDVVEYKSETIIPANSLCWIREATRSDYYYFYQGSLTAGGLEECVTWIIFPVVLPITHAQIAEFRHLKSEKGREVMENRRNVQRIYDRKIYKALIQQLT</sequence>
<comment type="caution">
    <text evidence="1">The sequence shown here is derived from an EMBL/GenBank/DDBJ whole genome shotgun (WGS) entry which is preliminary data.</text>
</comment>
<evidence type="ECO:0000313" key="2">
    <source>
        <dbReference type="Proteomes" id="UP001239111"/>
    </source>
</evidence>
<reference evidence="1" key="1">
    <citation type="submission" date="2023-04" db="EMBL/GenBank/DDBJ databases">
        <title>A chromosome-level genome assembly of the parasitoid wasp Eretmocerus hayati.</title>
        <authorList>
            <person name="Zhong Y."/>
            <person name="Liu S."/>
            <person name="Liu Y."/>
        </authorList>
    </citation>
    <scope>NUCLEOTIDE SEQUENCE</scope>
    <source>
        <strain evidence="1">ZJU_SS_LIU_2023</strain>
    </source>
</reference>
<protein>
    <submittedName>
        <fullName evidence="1">Uncharacterized protein</fullName>
    </submittedName>
</protein>
<gene>
    <name evidence="1" type="ORF">QAD02_010034</name>
</gene>